<dbReference type="InterPro" id="IPR009155">
    <property type="entry name" value="Cyt_b562"/>
</dbReference>
<dbReference type="GO" id="GO:0009055">
    <property type="term" value="F:electron transfer activity"/>
    <property type="evidence" value="ECO:0007669"/>
    <property type="project" value="InterPro"/>
</dbReference>
<accession>A0A1H9EM62</accession>
<feature type="signal peptide" evidence="3">
    <location>
        <begin position="1"/>
        <end position="30"/>
    </location>
</feature>
<dbReference type="GO" id="GO:0042597">
    <property type="term" value="C:periplasmic space"/>
    <property type="evidence" value="ECO:0007669"/>
    <property type="project" value="InterPro"/>
</dbReference>
<keyword evidence="5" id="KW-1185">Reference proteome</keyword>
<proteinExistence type="inferred from homology"/>
<evidence type="ECO:0000313" key="5">
    <source>
        <dbReference type="Proteomes" id="UP000198749"/>
    </source>
</evidence>
<evidence type="ECO:0000256" key="2">
    <source>
        <dbReference type="ARBA" id="ARBA00022729"/>
    </source>
</evidence>
<evidence type="ECO:0000256" key="3">
    <source>
        <dbReference type="SAM" id="SignalP"/>
    </source>
</evidence>
<evidence type="ECO:0000313" key="4">
    <source>
        <dbReference type="EMBL" id="SEQ26098.1"/>
    </source>
</evidence>
<protein>
    <submittedName>
        <fullName evidence="4">Soluble cytochrome b562</fullName>
    </submittedName>
</protein>
<dbReference type="Proteomes" id="UP000198749">
    <property type="component" value="Unassembled WGS sequence"/>
</dbReference>
<feature type="chain" id="PRO_5011514442" evidence="3">
    <location>
        <begin position="31"/>
        <end position="144"/>
    </location>
</feature>
<dbReference type="STRING" id="355243.SAMN03080615_00947"/>
<dbReference type="GO" id="GO:0022900">
    <property type="term" value="P:electron transport chain"/>
    <property type="evidence" value="ECO:0007669"/>
    <property type="project" value="InterPro"/>
</dbReference>
<dbReference type="GO" id="GO:0020037">
    <property type="term" value="F:heme binding"/>
    <property type="evidence" value="ECO:0007669"/>
    <property type="project" value="InterPro"/>
</dbReference>
<dbReference type="OrthoDB" id="6119894at2"/>
<comment type="similarity">
    <text evidence="1">Belongs to the cytochrome b562 family.</text>
</comment>
<evidence type="ECO:0000256" key="1">
    <source>
        <dbReference type="ARBA" id="ARBA00005523"/>
    </source>
</evidence>
<organism evidence="4 5">
    <name type="scientific">Amphritea atlantica</name>
    <dbReference type="NCBI Taxonomy" id="355243"/>
    <lineage>
        <taxon>Bacteria</taxon>
        <taxon>Pseudomonadati</taxon>
        <taxon>Pseudomonadota</taxon>
        <taxon>Gammaproteobacteria</taxon>
        <taxon>Oceanospirillales</taxon>
        <taxon>Oceanospirillaceae</taxon>
        <taxon>Amphritea</taxon>
    </lineage>
</organism>
<dbReference type="GO" id="GO:0005506">
    <property type="term" value="F:iron ion binding"/>
    <property type="evidence" value="ECO:0007669"/>
    <property type="project" value="InterPro"/>
</dbReference>
<dbReference type="Pfam" id="PF07361">
    <property type="entry name" value="Cytochrom_B562"/>
    <property type="match status" value="1"/>
</dbReference>
<name>A0A1H9EM62_9GAMM</name>
<keyword evidence="2 3" id="KW-0732">Signal</keyword>
<sequence length="144" mass="16335">MFFKSLGKLSLIPFFMALFLGLSLSTSASAGPLKPTMKEMRLHYKQAIDTRDPAVFNDKITQFLTELQTARDFKFSPERKQLSLEGLDKVNTLVRGLPTATDANLTQLQSQLKEVDQLRVEYHKKVKPGVFELLLDTVKQYLGL</sequence>
<dbReference type="SUPFAM" id="SSF47175">
    <property type="entry name" value="Cytochromes"/>
    <property type="match status" value="1"/>
</dbReference>
<dbReference type="AlphaFoldDB" id="A0A1H9EM62"/>
<dbReference type="InterPro" id="IPR010980">
    <property type="entry name" value="Cyt_c/b562"/>
</dbReference>
<dbReference type="Gene3D" id="1.20.120.10">
    <property type="entry name" value="Cytochrome c/b562"/>
    <property type="match status" value="1"/>
</dbReference>
<dbReference type="RefSeq" id="WP_091354690.1">
    <property type="nucleotide sequence ID" value="NZ_AP025284.1"/>
</dbReference>
<gene>
    <name evidence="4" type="ORF">SAMN03080615_00947</name>
</gene>
<dbReference type="EMBL" id="FOGB01000002">
    <property type="protein sequence ID" value="SEQ26098.1"/>
    <property type="molecule type" value="Genomic_DNA"/>
</dbReference>
<reference evidence="5" key="1">
    <citation type="submission" date="2016-10" db="EMBL/GenBank/DDBJ databases">
        <authorList>
            <person name="Varghese N."/>
            <person name="Submissions S."/>
        </authorList>
    </citation>
    <scope>NUCLEOTIDE SEQUENCE [LARGE SCALE GENOMIC DNA]</scope>
    <source>
        <strain evidence="5">DSM 18887</strain>
    </source>
</reference>